<keyword evidence="3" id="KW-0378">Hydrolase</keyword>
<dbReference type="EMBL" id="BSPV01000009">
    <property type="protein sequence ID" value="GLT15719.1"/>
    <property type="molecule type" value="Genomic_DNA"/>
</dbReference>
<dbReference type="AlphaFoldDB" id="A0A557PAL2"/>
<dbReference type="Proteomes" id="UP000319828">
    <property type="component" value="Unassembled WGS sequence"/>
</dbReference>
<accession>A0A557PAL2</accession>
<evidence type="ECO:0000313" key="4">
    <source>
        <dbReference type="Proteomes" id="UP000319828"/>
    </source>
</evidence>
<sequence>MLREREIQLSHLRLSGLEFGQESHANVTLLFLHGWLDNAASFTPILETLELTAQQKNWHLLSIDLAGHGLSQHRSADNFYPFHDYIADIHELLTNIAPNKCILIGHSLGALIASCYSAAFPDKVQGLIQIEGLGPLSESADSSVERLRKGVLSRQRIQAKPTRRYKSQYDACLHRMHANQLTAKQLMPLIERGTYLDDGHWHWRYDAKLKCQSIYRMTEEQSLAYLQAIEFPNLLILGDRGFPQLTNAVMRKAALKHCHEVTVSGGHHCHIESSTQVSDLIATFVDKNSRKCDLNN</sequence>
<evidence type="ECO:0000313" key="5">
    <source>
        <dbReference type="Proteomes" id="UP001157156"/>
    </source>
</evidence>
<dbReference type="Pfam" id="PF00561">
    <property type="entry name" value="Abhydrolase_1"/>
    <property type="match status" value="1"/>
</dbReference>
<dbReference type="GO" id="GO:0016020">
    <property type="term" value="C:membrane"/>
    <property type="evidence" value="ECO:0007669"/>
    <property type="project" value="TreeGrafter"/>
</dbReference>
<dbReference type="InterPro" id="IPR000073">
    <property type="entry name" value="AB_hydrolase_1"/>
</dbReference>
<dbReference type="InterPro" id="IPR050266">
    <property type="entry name" value="AB_hydrolase_sf"/>
</dbReference>
<dbReference type="GO" id="GO:0016787">
    <property type="term" value="F:hydrolase activity"/>
    <property type="evidence" value="ECO:0007669"/>
    <property type="project" value="UniProtKB-KW"/>
</dbReference>
<keyword evidence="5" id="KW-1185">Reference proteome</keyword>
<dbReference type="Gene3D" id="3.40.50.1820">
    <property type="entry name" value="alpha/beta hydrolase"/>
    <property type="match status" value="1"/>
</dbReference>
<dbReference type="PANTHER" id="PTHR43798:SF33">
    <property type="entry name" value="HYDROLASE, PUTATIVE (AFU_ORTHOLOGUE AFUA_2G14860)-RELATED"/>
    <property type="match status" value="1"/>
</dbReference>
<evidence type="ECO:0000313" key="2">
    <source>
        <dbReference type="EMBL" id="GLT15719.1"/>
    </source>
</evidence>
<reference evidence="3 4" key="3">
    <citation type="submission" date="2019-07" db="EMBL/GenBank/DDBJ databases">
        <title>The draft genome sequence of Vibrio algivorus M1486.</title>
        <authorList>
            <person name="Meng X."/>
        </authorList>
    </citation>
    <scope>NUCLEOTIDE SEQUENCE [LARGE SCALE GENOMIC DNA]</scope>
    <source>
        <strain evidence="3 4">M1486</strain>
    </source>
</reference>
<organism evidence="3 4">
    <name type="scientific">Vibrio algivorus</name>
    <dbReference type="NCBI Taxonomy" id="1667024"/>
    <lineage>
        <taxon>Bacteria</taxon>
        <taxon>Pseudomonadati</taxon>
        <taxon>Pseudomonadota</taxon>
        <taxon>Gammaproteobacteria</taxon>
        <taxon>Vibrionales</taxon>
        <taxon>Vibrionaceae</taxon>
        <taxon>Vibrio</taxon>
    </lineage>
</organism>
<reference evidence="2" key="1">
    <citation type="journal article" date="2014" name="Int. J. Syst. Evol. Microbiol.">
        <title>Complete genome of a new Firmicutes species belonging to the dominant human colonic microbiota ('Ruminococcus bicirculans') reveals two chromosomes and a selective capacity to utilize plant glucans.</title>
        <authorList>
            <consortium name="NISC Comparative Sequencing Program"/>
            <person name="Wegmann U."/>
            <person name="Louis P."/>
            <person name="Goesmann A."/>
            <person name="Henrissat B."/>
            <person name="Duncan S.H."/>
            <person name="Flint H.J."/>
        </authorList>
    </citation>
    <scope>NUCLEOTIDE SEQUENCE</scope>
    <source>
        <strain evidence="2">NBRC 111146</strain>
    </source>
</reference>
<evidence type="ECO:0000259" key="1">
    <source>
        <dbReference type="Pfam" id="PF00561"/>
    </source>
</evidence>
<comment type="caution">
    <text evidence="3">The sequence shown here is derived from an EMBL/GenBank/DDBJ whole genome shotgun (WGS) entry which is preliminary data.</text>
</comment>
<reference evidence="5" key="2">
    <citation type="journal article" date="2019" name="Int. J. Syst. Evol. Microbiol.">
        <title>The Global Catalogue of Microorganisms (GCM) 10K type strain sequencing project: providing services to taxonomists for standard genome sequencing and annotation.</title>
        <authorList>
            <consortium name="The Broad Institute Genomics Platform"/>
            <consortium name="The Broad Institute Genome Sequencing Center for Infectious Disease"/>
            <person name="Wu L."/>
            <person name="Ma J."/>
        </authorList>
    </citation>
    <scope>NUCLEOTIDE SEQUENCE [LARGE SCALE GENOMIC DNA]</scope>
    <source>
        <strain evidence="5">NBRC 111146</strain>
    </source>
</reference>
<protein>
    <submittedName>
        <fullName evidence="2 3">Hydrolase</fullName>
    </submittedName>
</protein>
<gene>
    <name evidence="3" type="ORF">FOF44_06955</name>
    <name evidence="2" type="ORF">GCM10007931_26940</name>
</gene>
<evidence type="ECO:0000313" key="3">
    <source>
        <dbReference type="EMBL" id="TVO37686.1"/>
    </source>
</evidence>
<dbReference type="InterPro" id="IPR029058">
    <property type="entry name" value="AB_hydrolase_fold"/>
</dbReference>
<name>A0A557PAL2_9VIBR</name>
<dbReference type="PANTHER" id="PTHR43798">
    <property type="entry name" value="MONOACYLGLYCEROL LIPASE"/>
    <property type="match status" value="1"/>
</dbReference>
<reference evidence="2" key="4">
    <citation type="submission" date="2023-01" db="EMBL/GenBank/DDBJ databases">
        <title>Draft genome sequence of Vibrio algivorus strain NBRC 111146.</title>
        <authorList>
            <person name="Sun Q."/>
            <person name="Mori K."/>
        </authorList>
    </citation>
    <scope>NUCLEOTIDE SEQUENCE</scope>
    <source>
        <strain evidence="2">NBRC 111146</strain>
    </source>
</reference>
<feature type="domain" description="AB hydrolase-1" evidence="1">
    <location>
        <begin position="28"/>
        <end position="272"/>
    </location>
</feature>
<dbReference type="OrthoDB" id="149912at2"/>
<dbReference type="EMBL" id="VMKJ01000009">
    <property type="protein sequence ID" value="TVO37686.1"/>
    <property type="molecule type" value="Genomic_DNA"/>
</dbReference>
<dbReference type="Proteomes" id="UP001157156">
    <property type="component" value="Unassembled WGS sequence"/>
</dbReference>
<dbReference type="SUPFAM" id="SSF53474">
    <property type="entry name" value="alpha/beta-Hydrolases"/>
    <property type="match status" value="1"/>
</dbReference>
<proteinExistence type="predicted"/>